<feature type="domain" description="Trafficking protein particle complex subunit 13 N-terminal" evidence="2">
    <location>
        <begin position="6"/>
        <end position="185"/>
    </location>
</feature>
<evidence type="ECO:0000313" key="4">
    <source>
        <dbReference type="EMBL" id="KDQ13143.1"/>
    </source>
</evidence>
<dbReference type="GO" id="GO:1990072">
    <property type="term" value="C:TRAPPIII protein complex"/>
    <property type="evidence" value="ECO:0007669"/>
    <property type="project" value="TreeGrafter"/>
</dbReference>
<dbReference type="PANTHER" id="PTHR13134:SF3">
    <property type="entry name" value="TRAFFICKING PROTEIN PARTICLE COMPLEX SUBUNIT 13"/>
    <property type="match status" value="1"/>
</dbReference>
<feature type="compositionally biased region" description="Pro residues" evidence="1">
    <location>
        <begin position="356"/>
        <end position="370"/>
    </location>
</feature>
<dbReference type="PANTHER" id="PTHR13134">
    <property type="entry name" value="TRAFFICKING PROTEIN PARTICLE COMPLEX SUBUNIT 13"/>
    <property type="match status" value="1"/>
</dbReference>
<organism evidence="4 5">
    <name type="scientific">Botryobasidium botryosum (strain FD-172 SS1)</name>
    <dbReference type="NCBI Taxonomy" id="930990"/>
    <lineage>
        <taxon>Eukaryota</taxon>
        <taxon>Fungi</taxon>
        <taxon>Dikarya</taxon>
        <taxon>Basidiomycota</taxon>
        <taxon>Agaricomycotina</taxon>
        <taxon>Agaricomycetes</taxon>
        <taxon>Cantharellales</taxon>
        <taxon>Botryobasidiaceae</taxon>
        <taxon>Botryobasidium</taxon>
    </lineage>
</organism>
<feature type="compositionally biased region" description="Low complexity" evidence="1">
    <location>
        <begin position="382"/>
        <end position="394"/>
    </location>
</feature>
<dbReference type="InterPro" id="IPR010378">
    <property type="entry name" value="TRAPPC13"/>
</dbReference>
<dbReference type="AlphaFoldDB" id="A0A067MBK0"/>
<dbReference type="EMBL" id="KL198045">
    <property type="protein sequence ID" value="KDQ13143.1"/>
    <property type="molecule type" value="Genomic_DNA"/>
</dbReference>
<dbReference type="InterPro" id="IPR055427">
    <property type="entry name" value="TRAPPC13_N"/>
</dbReference>
<dbReference type="HOGENOM" id="CLU_390303_0_0_1"/>
<dbReference type="Pfam" id="PF06159">
    <property type="entry name" value="TRAPPC13_N"/>
    <property type="match status" value="1"/>
</dbReference>
<gene>
    <name evidence="4" type="ORF">BOTBODRAFT_33752</name>
</gene>
<dbReference type="InterPro" id="IPR055429">
    <property type="entry name" value="TRAPPC13_M"/>
</dbReference>
<feature type="region of interest" description="Disordered" evidence="1">
    <location>
        <begin position="333"/>
        <end position="398"/>
    </location>
</feature>
<dbReference type="InParanoid" id="A0A067MBK0"/>
<proteinExistence type="predicted"/>
<dbReference type="STRING" id="930990.A0A067MBK0"/>
<protein>
    <recommendedName>
        <fullName evidence="6">DUF974-domain-containing protein</fullName>
    </recommendedName>
</protein>
<evidence type="ECO:0000313" key="5">
    <source>
        <dbReference type="Proteomes" id="UP000027195"/>
    </source>
</evidence>
<name>A0A067MBK0_BOTB1</name>
<evidence type="ECO:0000256" key="1">
    <source>
        <dbReference type="SAM" id="MobiDB-lite"/>
    </source>
</evidence>
<reference evidence="5" key="1">
    <citation type="journal article" date="2014" name="Proc. Natl. Acad. Sci. U.S.A.">
        <title>Extensive sampling of basidiomycete genomes demonstrates inadequacy of the white-rot/brown-rot paradigm for wood decay fungi.</title>
        <authorList>
            <person name="Riley R."/>
            <person name="Salamov A.A."/>
            <person name="Brown D.W."/>
            <person name="Nagy L.G."/>
            <person name="Floudas D."/>
            <person name="Held B.W."/>
            <person name="Levasseur A."/>
            <person name="Lombard V."/>
            <person name="Morin E."/>
            <person name="Otillar R."/>
            <person name="Lindquist E.A."/>
            <person name="Sun H."/>
            <person name="LaButti K.M."/>
            <person name="Schmutz J."/>
            <person name="Jabbour D."/>
            <person name="Luo H."/>
            <person name="Baker S.E."/>
            <person name="Pisabarro A.G."/>
            <person name="Walton J.D."/>
            <person name="Blanchette R.A."/>
            <person name="Henrissat B."/>
            <person name="Martin F."/>
            <person name="Cullen D."/>
            <person name="Hibbett D.S."/>
            <person name="Grigoriev I.V."/>
        </authorList>
    </citation>
    <scope>NUCLEOTIDE SEQUENCE [LARGE SCALE GENOMIC DNA]</scope>
    <source>
        <strain evidence="5">FD-172 SS1</strain>
    </source>
</reference>
<dbReference type="Proteomes" id="UP000027195">
    <property type="component" value="Unassembled WGS sequence"/>
</dbReference>
<feature type="domain" description="Trafficking protein particle complex subunit 13 middle" evidence="3">
    <location>
        <begin position="189"/>
        <end position="334"/>
    </location>
</feature>
<accession>A0A067MBK0</accession>
<evidence type="ECO:0000259" key="3">
    <source>
        <dbReference type="Pfam" id="PF23647"/>
    </source>
</evidence>
<dbReference type="OrthoDB" id="10250284at2759"/>
<sequence>MEAPSHLLSLKVMRLSRPSLATSSQPFFTHSPSFSAHSTASVLSLQGKSPLPGYPKTLRDFSLSPLLTLPEAFGAIHLGETFSSIICVNNDAPEAAAEHVSMRIEMQTATTKVLLKEVGGQGNTLLGSQMLDAVVHHEIKELGQHVLACAISYHIPPSMRGSFASPEDPSNPTLRSFRKYYKFVVTNPLSVKTKVHTPKSPSALMSKSEREKIFLEIHVQNMTQGPMWFDRMSFERFEGWEVEDKNVLPVSGSVNNDPKLEQRSVFSGPTAVLQPQDMRQYLYVLTPTPPSVPSFPVPPAPGSVINLGRLDIWWRTAFGEPGRLTTSMLTRRIPLPPQPASAIPSHLQQRVNAGVPPRPHSPQIQPPSRPGSPFKPRVTQASSPLPQSPGLSSQPLPPQVARQDLEVDLVVRHVPRDEIQLDTPFTMKFALTVSGTLSLRFKHRVVFLVVQHLRPNPSPPPPSLVAISEPFMPNLPAAMLSASSLSMSPRAGSLSLGDRFTAHSPEPGSRFIIDGHPKDGSLPPPFFATSSGDGNHAIPHEGNVVSLGSSTINLGPLRITRPPPSPHGPMPLRGEATTEFELDYIPLKAGFSTIGGLRVIQVGDAEVDDGDAVDRADEKEMRVLKEWDVIGEVWIQAASSLALES</sequence>
<evidence type="ECO:0000259" key="2">
    <source>
        <dbReference type="Pfam" id="PF06159"/>
    </source>
</evidence>
<keyword evidence="5" id="KW-1185">Reference proteome</keyword>
<evidence type="ECO:0008006" key="6">
    <source>
        <dbReference type="Google" id="ProtNLM"/>
    </source>
</evidence>
<dbReference type="Pfam" id="PF23647">
    <property type="entry name" value="TRAPPC13_M"/>
    <property type="match status" value="1"/>
</dbReference>